<dbReference type="SMART" id="SM00220">
    <property type="entry name" value="S_TKc"/>
    <property type="match status" value="1"/>
</dbReference>
<dbReference type="InterPro" id="IPR017441">
    <property type="entry name" value="Protein_kinase_ATP_BS"/>
</dbReference>
<dbReference type="PANTHER" id="PTHR24348:SF22">
    <property type="entry name" value="NON-SPECIFIC SERINE_THREONINE PROTEIN KINASE"/>
    <property type="match status" value="1"/>
</dbReference>
<keyword evidence="2 6" id="KW-0547">Nucleotide-binding</keyword>
<dbReference type="InterPro" id="IPR018247">
    <property type="entry name" value="EF_Hand_1_Ca_BS"/>
</dbReference>
<dbReference type="EMBL" id="CAJJDN010000011">
    <property type="protein sequence ID" value="CAD8057881.1"/>
    <property type="molecule type" value="Genomic_DNA"/>
</dbReference>
<dbReference type="CDD" id="cd00051">
    <property type="entry name" value="EFh"/>
    <property type="match status" value="2"/>
</dbReference>
<keyword evidence="3" id="KW-0418">Kinase</keyword>
<dbReference type="InterPro" id="IPR000719">
    <property type="entry name" value="Prot_kinase_dom"/>
</dbReference>
<evidence type="ECO:0000256" key="3">
    <source>
        <dbReference type="ARBA" id="ARBA00022777"/>
    </source>
</evidence>
<dbReference type="SMART" id="SM00054">
    <property type="entry name" value="EFh"/>
    <property type="match status" value="4"/>
</dbReference>
<keyword evidence="1" id="KW-0808">Transferase</keyword>
<dbReference type="GO" id="GO:0010506">
    <property type="term" value="P:regulation of autophagy"/>
    <property type="evidence" value="ECO:0007669"/>
    <property type="project" value="InterPro"/>
</dbReference>
<evidence type="ECO:0008006" key="12">
    <source>
        <dbReference type="Google" id="ProtNLM"/>
    </source>
</evidence>
<feature type="domain" description="EF-hand" evidence="9">
    <location>
        <begin position="298"/>
        <end position="333"/>
    </location>
</feature>
<evidence type="ECO:0000313" key="11">
    <source>
        <dbReference type="Proteomes" id="UP000692954"/>
    </source>
</evidence>
<comment type="caution">
    <text evidence="10">The sequence shown here is derived from an EMBL/GenBank/DDBJ whole genome shotgun (WGS) entry which is preliminary data.</text>
</comment>
<dbReference type="PROSITE" id="PS50222">
    <property type="entry name" value="EF_HAND_2"/>
    <property type="match status" value="4"/>
</dbReference>
<feature type="domain" description="Protein kinase" evidence="8">
    <location>
        <begin position="11"/>
        <end position="267"/>
    </location>
</feature>
<organism evidence="10 11">
    <name type="scientific">Paramecium sonneborni</name>
    <dbReference type="NCBI Taxonomy" id="65129"/>
    <lineage>
        <taxon>Eukaryota</taxon>
        <taxon>Sar</taxon>
        <taxon>Alveolata</taxon>
        <taxon>Ciliophora</taxon>
        <taxon>Intramacronucleata</taxon>
        <taxon>Oligohymenophorea</taxon>
        <taxon>Peniculida</taxon>
        <taxon>Parameciidae</taxon>
        <taxon>Paramecium</taxon>
    </lineage>
</organism>
<dbReference type="GO" id="GO:0016020">
    <property type="term" value="C:membrane"/>
    <property type="evidence" value="ECO:0007669"/>
    <property type="project" value="TreeGrafter"/>
</dbReference>
<dbReference type="GO" id="GO:0004674">
    <property type="term" value="F:protein serine/threonine kinase activity"/>
    <property type="evidence" value="ECO:0007669"/>
    <property type="project" value="UniProtKB-KW"/>
</dbReference>
<evidence type="ECO:0000313" key="10">
    <source>
        <dbReference type="EMBL" id="CAD8057881.1"/>
    </source>
</evidence>
<evidence type="ECO:0000256" key="2">
    <source>
        <dbReference type="ARBA" id="ARBA00022741"/>
    </source>
</evidence>
<proteinExistence type="inferred from homology"/>
<evidence type="ECO:0000256" key="6">
    <source>
        <dbReference type="PROSITE-ProRule" id="PRU10141"/>
    </source>
</evidence>
<keyword evidence="4 6" id="KW-0067">ATP-binding</keyword>
<keyword evidence="7" id="KW-0723">Serine/threonine-protein kinase</keyword>
<dbReference type="InterPro" id="IPR045269">
    <property type="entry name" value="Atg1-like"/>
</dbReference>
<dbReference type="FunFam" id="1.10.238.10:FF:000526">
    <property type="entry name" value="Uncharacterized protein"/>
    <property type="match status" value="1"/>
</dbReference>
<dbReference type="GO" id="GO:0000045">
    <property type="term" value="P:autophagosome assembly"/>
    <property type="evidence" value="ECO:0007669"/>
    <property type="project" value="TreeGrafter"/>
</dbReference>
<feature type="domain" description="EF-hand" evidence="9">
    <location>
        <begin position="334"/>
        <end position="369"/>
    </location>
</feature>
<dbReference type="InterPro" id="IPR002048">
    <property type="entry name" value="EF_hand_dom"/>
</dbReference>
<dbReference type="PANTHER" id="PTHR24348">
    <property type="entry name" value="SERINE/THREONINE-PROTEIN KINASE UNC-51-RELATED"/>
    <property type="match status" value="1"/>
</dbReference>
<evidence type="ECO:0000256" key="1">
    <source>
        <dbReference type="ARBA" id="ARBA00022679"/>
    </source>
</evidence>
<dbReference type="PROSITE" id="PS50011">
    <property type="entry name" value="PROTEIN_KINASE_DOM"/>
    <property type="match status" value="1"/>
</dbReference>
<name>A0A8S1KU17_9CILI</name>
<protein>
    <recommendedName>
        <fullName evidence="12">Calcium-dependent protein kinase</fullName>
    </recommendedName>
</protein>
<accession>A0A8S1KU17</accession>
<evidence type="ECO:0000256" key="7">
    <source>
        <dbReference type="RuleBase" id="RU000304"/>
    </source>
</evidence>
<gene>
    <name evidence="10" type="ORF">PSON_ATCC_30995.1.T0110439</name>
</gene>
<dbReference type="OrthoDB" id="40902at2759"/>
<evidence type="ECO:0000256" key="4">
    <source>
        <dbReference type="ARBA" id="ARBA00022840"/>
    </source>
</evidence>
<dbReference type="FunFam" id="3.30.200.20:FF:000660">
    <property type="entry name" value="Uncharacterized protein"/>
    <property type="match status" value="1"/>
</dbReference>
<reference evidence="10" key="1">
    <citation type="submission" date="2021-01" db="EMBL/GenBank/DDBJ databases">
        <authorList>
            <consortium name="Genoscope - CEA"/>
            <person name="William W."/>
        </authorList>
    </citation>
    <scope>NUCLEOTIDE SEQUENCE</scope>
</reference>
<dbReference type="GO" id="GO:0005776">
    <property type="term" value="C:autophagosome"/>
    <property type="evidence" value="ECO:0007669"/>
    <property type="project" value="TreeGrafter"/>
</dbReference>
<dbReference type="GO" id="GO:0005829">
    <property type="term" value="C:cytosol"/>
    <property type="evidence" value="ECO:0007669"/>
    <property type="project" value="TreeGrafter"/>
</dbReference>
<dbReference type="Pfam" id="PF13499">
    <property type="entry name" value="EF-hand_7"/>
    <property type="match status" value="2"/>
</dbReference>
<dbReference type="GO" id="GO:0000407">
    <property type="term" value="C:phagophore assembly site"/>
    <property type="evidence" value="ECO:0007669"/>
    <property type="project" value="TreeGrafter"/>
</dbReference>
<dbReference type="Pfam" id="PF00069">
    <property type="entry name" value="Pkinase"/>
    <property type="match status" value="1"/>
</dbReference>
<feature type="domain" description="EF-hand" evidence="9">
    <location>
        <begin position="444"/>
        <end position="479"/>
    </location>
</feature>
<dbReference type="AlphaFoldDB" id="A0A8S1KU17"/>
<evidence type="ECO:0000259" key="8">
    <source>
        <dbReference type="PROSITE" id="PS50011"/>
    </source>
</evidence>
<feature type="domain" description="EF-hand" evidence="9">
    <location>
        <begin position="408"/>
        <end position="443"/>
    </location>
</feature>
<sequence>MGEKRIDKYVFNTKNKVGEGSYATVYKGLNEKTGEKVAIKMLSKSVINADDYLREGLIQEIKIMQKLKSPNIVQLFDVMETQNNYYIVQEFCDGGDFDELLKKRKILSEKEAIKFLIDILNGFTQLIKNGITHRDLKPANILIDKATFKLADFGFAKCVDNFKKDMMSSMVGTPLYMSPQILDHKRYNSKTDIWSIGFIFYEALFGKTPWTARSPAELLKNIKNQPLKFPIDKIPVSQETQDLIIGCLQSDENKRFSWEDIYKHPAISQHFSEFLKSNSKLEDKAQYLINDIRLMIIKEKLDITKLFAELDMSKDKALDLNELGRFLTRVDKDIQREEIEYIFNKFDEDGSNSIEFEEFQKWLEDNSIHVHQNQSNREQQKKQSILTKKNIVERANQVIEKLKLAINKYNIQLIDLFKKFDKSADLKLDIKEMGMMLKKIESNITEDETQTVFDYFDINKDGEITFQEFQTSLQECIIRKK</sequence>
<dbReference type="PROSITE" id="PS00108">
    <property type="entry name" value="PROTEIN_KINASE_ST"/>
    <property type="match status" value="1"/>
</dbReference>
<dbReference type="PROSITE" id="PS00107">
    <property type="entry name" value="PROTEIN_KINASE_ATP"/>
    <property type="match status" value="1"/>
</dbReference>
<dbReference type="InterPro" id="IPR008271">
    <property type="entry name" value="Ser/Thr_kinase_AS"/>
</dbReference>
<keyword evidence="11" id="KW-1185">Reference proteome</keyword>
<evidence type="ECO:0000259" key="9">
    <source>
        <dbReference type="PROSITE" id="PS50222"/>
    </source>
</evidence>
<dbReference type="GO" id="GO:0005524">
    <property type="term" value="F:ATP binding"/>
    <property type="evidence" value="ECO:0007669"/>
    <property type="project" value="UniProtKB-UniRule"/>
</dbReference>
<dbReference type="Proteomes" id="UP000692954">
    <property type="component" value="Unassembled WGS sequence"/>
</dbReference>
<dbReference type="FunFam" id="1.10.510.10:FF:000771">
    <property type="entry name" value="Uncharacterized protein"/>
    <property type="match status" value="1"/>
</dbReference>
<feature type="binding site" evidence="6">
    <location>
        <position position="40"/>
    </location>
    <ligand>
        <name>ATP</name>
        <dbReference type="ChEBI" id="CHEBI:30616"/>
    </ligand>
</feature>
<evidence type="ECO:0000256" key="5">
    <source>
        <dbReference type="ARBA" id="ARBA00024334"/>
    </source>
</evidence>
<comment type="similarity">
    <text evidence="5">Belongs to the protein kinase superfamily. Ser/Thr protein kinase family. CDPK subfamily.</text>
</comment>
<dbReference type="PROSITE" id="PS00018">
    <property type="entry name" value="EF_HAND_1"/>
    <property type="match status" value="3"/>
</dbReference>
<dbReference type="GO" id="GO:0005509">
    <property type="term" value="F:calcium ion binding"/>
    <property type="evidence" value="ECO:0007669"/>
    <property type="project" value="InterPro"/>
</dbReference>